<dbReference type="AlphaFoldDB" id="A0A1Y5F5B9"/>
<dbReference type="Gene3D" id="3.40.190.10">
    <property type="entry name" value="Periplasmic binding protein-like II"/>
    <property type="match status" value="2"/>
</dbReference>
<comment type="caution">
    <text evidence="4">The sequence shown here is derived from an EMBL/GenBank/DDBJ whole genome shotgun (WGS) entry which is preliminary data.</text>
</comment>
<proteinExistence type="predicted"/>
<dbReference type="EMBL" id="MAAO01000007">
    <property type="protein sequence ID" value="OUR95857.1"/>
    <property type="molecule type" value="Genomic_DNA"/>
</dbReference>
<dbReference type="SUPFAM" id="SSF53850">
    <property type="entry name" value="Periplasmic binding protein-like II"/>
    <property type="match status" value="1"/>
</dbReference>
<evidence type="ECO:0000256" key="1">
    <source>
        <dbReference type="ARBA" id="ARBA00022729"/>
    </source>
</evidence>
<reference evidence="5" key="1">
    <citation type="journal article" date="2017" name="Proc. Natl. Acad. Sci. U.S.A.">
        <title>Simulation of Deepwater Horizon oil plume reveals substrate specialization within a complex community of hydrocarbon-degraders.</title>
        <authorList>
            <person name="Hu P."/>
            <person name="Dubinsky E.A."/>
            <person name="Probst A.J."/>
            <person name="Wang J."/>
            <person name="Sieber C.M.K."/>
            <person name="Tom L.M."/>
            <person name="Gardinali P."/>
            <person name="Banfield J.F."/>
            <person name="Atlas R.M."/>
            <person name="Andersen G.L."/>
        </authorList>
    </citation>
    <scope>NUCLEOTIDE SEQUENCE [LARGE SCALE GENOMIC DNA]</scope>
</reference>
<evidence type="ECO:0000313" key="4">
    <source>
        <dbReference type="EMBL" id="OUR95857.1"/>
    </source>
</evidence>
<dbReference type="Proteomes" id="UP000196531">
    <property type="component" value="Unassembled WGS sequence"/>
</dbReference>
<evidence type="ECO:0000313" key="5">
    <source>
        <dbReference type="Proteomes" id="UP000196531"/>
    </source>
</evidence>
<accession>A0A1Y5F5B9</accession>
<dbReference type="PANTHER" id="PTHR35936">
    <property type="entry name" value="MEMBRANE-BOUND LYTIC MUREIN TRANSGLYCOSYLASE F"/>
    <property type="match status" value="1"/>
</dbReference>
<gene>
    <name evidence="4" type="ORF">A9Q84_15270</name>
</gene>
<name>A0A1Y5F5B9_9BACT</name>
<feature type="domain" description="Solute-binding protein family 3/N-terminal" evidence="3">
    <location>
        <begin position="27"/>
        <end position="241"/>
    </location>
</feature>
<evidence type="ECO:0000256" key="2">
    <source>
        <dbReference type="SAM" id="SignalP"/>
    </source>
</evidence>
<evidence type="ECO:0000259" key="3">
    <source>
        <dbReference type="Pfam" id="PF00497"/>
    </source>
</evidence>
<dbReference type="PANTHER" id="PTHR35936:SF6">
    <property type="entry name" value="AMINO ACID ABC TRANSPORTER SUBSTRATE-BINDING PAAT FAMILY PROTEIN"/>
    <property type="match status" value="1"/>
</dbReference>
<sequence>MKLLKTLLIFCFWGASFQVALAKSKVLKVGLNDAYPWSYYDVKQKKVMGAEKEIIEAAFKEVRIQVEFHVLGYARLVKEFQEKRLDFASPITKQDGTKIKAYFTKRFVPFVDVVASFEKENIQLTNLYKKRFIAYQNASQYLGPKYQKAVANSKSYTELPGRENQILMLKLGRVDYIVGEQNILHGLAKKLFPKRKLYTNLIIKDWKIGPASLDKNLQEKFNQGLKKLLAKDGVQKILKRYKIIR</sequence>
<organism evidence="4 5">
    <name type="scientific">Halobacteriovorax marinus</name>
    <dbReference type="NCBI Taxonomy" id="97084"/>
    <lineage>
        <taxon>Bacteria</taxon>
        <taxon>Pseudomonadati</taxon>
        <taxon>Bdellovibrionota</taxon>
        <taxon>Bacteriovoracia</taxon>
        <taxon>Bacteriovoracales</taxon>
        <taxon>Halobacteriovoraceae</taxon>
        <taxon>Halobacteriovorax</taxon>
    </lineage>
</organism>
<dbReference type="InterPro" id="IPR001638">
    <property type="entry name" value="Solute-binding_3/MltF_N"/>
</dbReference>
<keyword evidence="1 2" id="KW-0732">Signal</keyword>
<feature type="signal peptide" evidence="2">
    <location>
        <begin position="1"/>
        <end position="22"/>
    </location>
</feature>
<dbReference type="Pfam" id="PF00497">
    <property type="entry name" value="SBP_bac_3"/>
    <property type="match status" value="1"/>
</dbReference>
<feature type="chain" id="PRO_5012554253" description="Solute-binding protein family 3/N-terminal domain-containing protein" evidence="2">
    <location>
        <begin position="23"/>
        <end position="245"/>
    </location>
</feature>
<protein>
    <recommendedName>
        <fullName evidence="3">Solute-binding protein family 3/N-terminal domain-containing protein</fullName>
    </recommendedName>
</protein>